<name>B8II76_METNO</name>
<keyword evidence="2" id="KW-1185">Reference proteome</keyword>
<protein>
    <submittedName>
        <fullName evidence="1">Uncharacterized protein</fullName>
    </submittedName>
</protein>
<dbReference type="Proteomes" id="UP000008207">
    <property type="component" value="Chromosome"/>
</dbReference>
<proteinExistence type="predicted"/>
<gene>
    <name evidence="1" type="ordered locus">Mnod_3001</name>
</gene>
<dbReference type="EMBL" id="CP001349">
    <property type="protein sequence ID" value="ACL57945.1"/>
    <property type="molecule type" value="Genomic_DNA"/>
</dbReference>
<reference evidence="1 2" key="1">
    <citation type="submission" date="2009-01" db="EMBL/GenBank/DDBJ databases">
        <title>Complete sequence of chromosome of Methylobacterium nodulans ORS 2060.</title>
        <authorList>
            <consortium name="US DOE Joint Genome Institute"/>
            <person name="Lucas S."/>
            <person name="Copeland A."/>
            <person name="Lapidus A."/>
            <person name="Glavina del Rio T."/>
            <person name="Dalin E."/>
            <person name="Tice H."/>
            <person name="Bruce D."/>
            <person name="Goodwin L."/>
            <person name="Pitluck S."/>
            <person name="Sims D."/>
            <person name="Brettin T."/>
            <person name="Detter J.C."/>
            <person name="Han C."/>
            <person name="Larimer F."/>
            <person name="Land M."/>
            <person name="Hauser L."/>
            <person name="Kyrpides N."/>
            <person name="Ivanova N."/>
            <person name="Marx C.J."/>
            <person name="Richardson P."/>
        </authorList>
    </citation>
    <scope>NUCLEOTIDE SEQUENCE [LARGE SCALE GENOMIC DNA]</scope>
    <source>
        <strain evidence="2">LMG 21967 / CNCM I-2342 / ORS 2060</strain>
    </source>
</reference>
<dbReference type="HOGENOM" id="CLU_3330026_0_0_5"/>
<accession>B8II76</accession>
<organism evidence="1 2">
    <name type="scientific">Methylobacterium nodulans (strain LMG 21967 / CNCM I-2342 / ORS 2060)</name>
    <dbReference type="NCBI Taxonomy" id="460265"/>
    <lineage>
        <taxon>Bacteria</taxon>
        <taxon>Pseudomonadati</taxon>
        <taxon>Pseudomonadota</taxon>
        <taxon>Alphaproteobacteria</taxon>
        <taxon>Hyphomicrobiales</taxon>
        <taxon>Methylobacteriaceae</taxon>
        <taxon>Methylobacterium</taxon>
    </lineage>
</organism>
<sequence length="38" mass="4163">MRAAGELADFEEGWRLVIRIRANVNLTTIPIVPASGPQ</sequence>
<evidence type="ECO:0000313" key="1">
    <source>
        <dbReference type="EMBL" id="ACL57945.1"/>
    </source>
</evidence>
<dbReference type="AlphaFoldDB" id="B8II76"/>
<dbReference type="KEGG" id="mno:Mnod_3001"/>
<evidence type="ECO:0000313" key="2">
    <source>
        <dbReference type="Proteomes" id="UP000008207"/>
    </source>
</evidence>